<evidence type="ECO:0000313" key="3">
    <source>
        <dbReference type="EMBL" id="KAE9618750.1"/>
    </source>
</evidence>
<dbReference type="Proteomes" id="UP000447434">
    <property type="component" value="Chromosome 2"/>
</dbReference>
<dbReference type="OrthoDB" id="1298458at2759"/>
<feature type="region of interest" description="Disordered" evidence="1">
    <location>
        <begin position="76"/>
        <end position="102"/>
    </location>
</feature>
<organism evidence="3 4">
    <name type="scientific">Lupinus albus</name>
    <name type="common">White lupine</name>
    <name type="synonym">Lupinus termis</name>
    <dbReference type="NCBI Taxonomy" id="3870"/>
    <lineage>
        <taxon>Eukaryota</taxon>
        <taxon>Viridiplantae</taxon>
        <taxon>Streptophyta</taxon>
        <taxon>Embryophyta</taxon>
        <taxon>Tracheophyta</taxon>
        <taxon>Spermatophyta</taxon>
        <taxon>Magnoliopsida</taxon>
        <taxon>eudicotyledons</taxon>
        <taxon>Gunneridae</taxon>
        <taxon>Pentapetalae</taxon>
        <taxon>rosids</taxon>
        <taxon>fabids</taxon>
        <taxon>Fabales</taxon>
        <taxon>Fabaceae</taxon>
        <taxon>Papilionoideae</taxon>
        <taxon>50 kb inversion clade</taxon>
        <taxon>genistoids sensu lato</taxon>
        <taxon>core genistoids</taxon>
        <taxon>Genisteae</taxon>
        <taxon>Lupinus</taxon>
    </lineage>
</organism>
<dbReference type="PANTHER" id="PTHR37184">
    <property type="entry name" value="CLAVATA3/ESR (CLE)-RELATED PROTEIN 27"/>
    <property type="match status" value="1"/>
</dbReference>
<reference evidence="4" key="1">
    <citation type="journal article" date="2020" name="Nat. Commun.">
        <title>Genome sequence of the cluster root forming white lupin.</title>
        <authorList>
            <person name="Hufnagel B."/>
            <person name="Marques A."/>
            <person name="Soriano A."/>
            <person name="Marques L."/>
            <person name="Divol F."/>
            <person name="Doumas P."/>
            <person name="Sallet E."/>
            <person name="Mancinotti D."/>
            <person name="Carrere S."/>
            <person name="Marande W."/>
            <person name="Arribat S."/>
            <person name="Keller J."/>
            <person name="Huneau C."/>
            <person name="Blein T."/>
            <person name="Aime D."/>
            <person name="Laguerre M."/>
            <person name="Taylor J."/>
            <person name="Schubert V."/>
            <person name="Nelson M."/>
            <person name="Geu-Flores F."/>
            <person name="Crespi M."/>
            <person name="Gallardo-Guerrero K."/>
            <person name="Delaux P.-M."/>
            <person name="Salse J."/>
            <person name="Berges H."/>
            <person name="Guyot R."/>
            <person name="Gouzy J."/>
            <person name="Peret B."/>
        </authorList>
    </citation>
    <scope>NUCLEOTIDE SEQUENCE [LARGE SCALE GENOMIC DNA]</scope>
    <source>
        <strain evidence="4">cv. Amiga</strain>
    </source>
</reference>
<evidence type="ECO:0000256" key="1">
    <source>
        <dbReference type="SAM" id="MobiDB-lite"/>
    </source>
</evidence>
<dbReference type="InterPro" id="IPR040274">
    <property type="entry name" value="CLE27/CLE43"/>
</dbReference>
<feature type="signal peptide" evidence="2">
    <location>
        <begin position="1"/>
        <end position="32"/>
    </location>
</feature>
<proteinExistence type="predicted"/>
<sequence>MWFTSGRKLLSLISTVVLLLILVYCHCCHVQAIRVFPRENAVANVEFNGHRIIMENNKTKQKEDLFNKYFSGTRNFGPSNRTQKVIDETKRRVPSCPDPLHN</sequence>
<keyword evidence="4" id="KW-1185">Reference proteome</keyword>
<dbReference type="AlphaFoldDB" id="A0A6A5N6Z6"/>
<dbReference type="EMBL" id="WOCE01000002">
    <property type="protein sequence ID" value="KAE9618750.1"/>
    <property type="molecule type" value="Genomic_DNA"/>
</dbReference>
<accession>A0A6A5N6Z6</accession>
<evidence type="ECO:0000256" key="2">
    <source>
        <dbReference type="SAM" id="SignalP"/>
    </source>
</evidence>
<keyword evidence="2" id="KW-0732">Signal</keyword>
<dbReference type="PANTHER" id="PTHR37184:SF2">
    <property type="entry name" value="CLAVATA3_ESR (CLE)-RELATED PROTEIN 43"/>
    <property type="match status" value="1"/>
</dbReference>
<protein>
    <submittedName>
        <fullName evidence="3">Uncharacterized protein</fullName>
    </submittedName>
</protein>
<evidence type="ECO:0000313" key="4">
    <source>
        <dbReference type="Proteomes" id="UP000447434"/>
    </source>
</evidence>
<comment type="caution">
    <text evidence="3">The sequence shown here is derived from an EMBL/GenBank/DDBJ whole genome shotgun (WGS) entry which is preliminary data.</text>
</comment>
<gene>
    <name evidence="3" type="ORF">Lalb_Chr02g0145981</name>
</gene>
<name>A0A6A5N6Z6_LUPAL</name>
<feature type="chain" id="PRO_5043893413" evidence="2">
    <location>
        <begin position="33"/>
        <end position="102"/>
    </location>
</feature>